<keyword evidence="2" id="KW-1185">Reference proteome</keyword>
<reference evidence="1 2" key="1">
    <citation type="submission" date="2019-03" db="EMBL/GenBank/DDBJ databases">
        <title>Draft Genome Sequence of Massilia arenosa sp. nov., a Novel Massilia Species Isolated from a Sandy-loam Maize Soil.</title>
        <authorList>
            <person name="Raths R."/>
            <person name="Peta V."/>
            <person name="Bucking H."/>
        </authorList>
    </citation>
    <scope>NUCLEOTIDE SEQUENCE [LARGE SCALE GENOMIC DNA]</scope>
    <source>
        <strain evidence="1 2">MC02</strain>
    </source>
</reference>
<name>A0A4Y9SXK2_9BURK</name>
<dbReference type="Proteomes" id="UP000298438">
    <property type="component" value="Unassembled WGS sequence"/>
</dbReference>
<proteinExistence type="predicted"/>
<accession>A0A4Y9SXK2</accession>
<evidence type="ECO:0000313" key="2">
    <source>
        <dbReference type="Proteomes" id="UP000298438"/>
    </source>
</evidence>
<organism evidence="1 2">
    <name type="scientific">Zemynaea arenosa</name>
    <dbReference type="NCBI Taxonomy" id="2561931"/>
    <lineage>
        <taxon>Bacteria</taxon>
        <taxon>Pseudomonadati</taxon>
        <taxon>Pseudomonadota</taxon>
        <taxon>Betaproteobacteria</taxon>
        <taxon>Burkholderiales</taxon>
        <taxon>Oxalobacteraceae</taxon>
        <taxon>Telluria group</taxon>
        <taxon>Zemynaea</taxon>
    </lineage>
</organism>
<evidence type="ECO:0008006" key="3">
    <source>
        <dbReference type="Google" id="ProtNLM"/>
    </source>
</evidence>
<evidence type="ECO:0000313" key="1">
    <source>
        <dbReference type="EMBL" id="TFW29363.1"/>
    </source>
</evidence>
<dbReference type="AlphaFoldDB" id="A0A4Y9SXK2"/>
<dbReference type="EMBL" id="SPVF01000020">
    <property type="protein sequence ID" value="TFW29363.1"/>
    <property type="molecule type" value="Genomic_DNA"/>
</dbReference>
<comment type="caution">
    <text evidence="1">The sequence shown here is derived from an EMBL/GenBank/DDBJ whole genome shotgun (WGS) entry which is preliminary data.</text>
</comment>
<gene>
    <name evidence="1" type="ORF">E4L96_01635</name>
</gene>
<protein>
    <recommendedName>
        <fullName evidence="3">Transglycosylase SLT domain-containing protein</fullName>
    </recommendedName>
</protein>
<dbReference type="OrthoDB" id="8778942at2"/>
<sequence length="90" mass="10329">MEIKHAPVIEYRDFLWIIAQESSGKVGVRNTHSTAQGLFQLLRAQYSLNPNGEASFGNAIEECQGGIRYVRSRYKTAAAAKRFWISHHWY</sequence>